<dbReference type="EMBL" id="OW150024">
    <property type="protein sequence ID" value="CAH2032056.1"/>
    <property type="molecule type" value="Genomic_DNA"/>
</dbReference>
<reference evidence="1 2" key="1">
    <citation type="submission" date="2022-03" db="EMBL/GenBank/DDBJ databases">
        <authorList>
            <person name="Koch H."/>
        </authorList>
    </citation>
    <scope>NUCLEOTIDE SEQUENCE [LARGE SCALE GENOMIC DNA]</scope>
    <source>
        <strain evidence="1 2">G1</strain>
    </source>
</reference>
<name>A0ABM9DA79_9BACT</name>
<accession>A0ABM9DA79</accession>
<dbReference type="Proteomes" id="UP001295463">
    <property type="component" value="Chromosome"/>
</dbReference>
<keyword evidence="2" id="KW-1185">Reference proteome</keyword>
<dbReference type="RefSeq" id="WP_305732833.1">
    <property type="nucleotide sequence ID" value="NZ_OW150024.1"/>
</dbReference>
<gene>
    <name evidence="1" type="ORF">GEAMG1_2220</name>
</gene>
<proteinExistence type="predicted"/>
<sequence>MQKIPINLAAPDMVLARDIFRSGSPAGIPICGRGTVLTASLLARLQQLGVQSLYVEGHPVRLEGDLSPEQQLQELERRFAKTLDNRYNLILRNIYRRQISDMMGEQGGRPAE</sequence>
<evidence type="ECO:0000313" key="1">
    <source>
        <dbReference type="EMBL" id="CAH2032056.1"/>
    </source>
</evidence>
<protein>
    <submittedName>
        <fullName evidence="1">Uncharacterized protein</fullName>
    </submittedName>
</protein>
<organism evidence="1 2">
    <name type="scientific">Trichlorobacter ammonificans</name>
    <dbReference type="NCBI Taxonomy" id="2916410"/>
    <lineage>
        <taxon>Bacteria</taxon>
        <taxon>Pseudomonadati</taxon>
        <taxon>Thermodesulfobacteriota</taxon>
        <taxon>Desulfuromonadia</taxon>
        <taxon>Geobacterales</taxon>
        <taxon>Geobacteraceae</taxon>
        <taxon>Trichlorobacter</taxon>
    </lineage>
</organism>
<evidence type="ECO:0000313" key="2">
    <source>
        <dbReference type="Proteomes" id="UP001295463"/>
    </source>
</evidence>